<dbReference type="EMBL" id="LPVJ01000051">
    <property type="protein sequence ID" value="KUO95422.1"/>
    <property type="molecule type" value="Genomic_DNA"/>
</dbReference>
<dbReference type="InterPro" id="IPR004607">
    <property type="entry name" value="GART"/>
</dbReference>
<dbReference type="InterPro" id="IPR001555">
    <property type="entry name" value="GART_AS"/>
</dbReference>
<evidence type="ECO:0000259" key="7">
    <source>
        <dbReference type="Pfam" id="PF00551"/>
    </source>
</evidence>
<evidence type="ECO:0000256" key="3">
    <source>
        <dbReference type="ARBA" id="ARBA00022755"/>
    </source>
</evidence>
<evidence type="ECO:0000256" key="6">
    <source>
        <dbReference type="HAMAP-Rule" id="MF_01930"/>
    </source>
</evidence>
<dbReference type="UniPathway" id="UPA00074">
    <property type="reaction ID" value="UER00126"/>
</dbReference>
<evidence type="ECO:0000313" key="8">
    <source>
        <dbReference type="EMBL" id="KUO95422.1"/>
    </source>
</evidence>
<dbReference type="SUPFAM" id="SSF53328">
    <property type="entry name" value="Formyltransferase"/>
    <property type="match status" value="1"/>
</dbReference>
<sequence length="200" mass="21292">MSDSARARVNIAVFASGEGTNFARLVEAAQCGALGSVDVALLVSDKPGCGAVTIAKERGIPVYAQTHKEAGGRDAFEQMAHRVMSERSIAFAVLAGYMRIVGQTLLASVPMINIHPSYLPAHKGLDAIGQALCDGSPYTGVTVHRVDASLDGGEILQQVRIPIFAGDDRATLQARIQQVEHWLLPAVVRDLVLLSEFCGR</sequence>
<dbReference type="RefSeq" id="WP_067717175.1">
    <property type="nucleotide sequence ID" value="NZ_LPVJ01000051.1"/>
</dbReference>
<comment type="caution">
    <text evidence="8">The sequence shown here is derived from an EMBL/GenBank/DDBJ whole genome shotgun (WGS) entry which is preliminary data.</text>
</comment>
<dbReference type="Pfam" id="PF00551">
    <property type="entry name" value="Formyl_trans_N"/>
    <property type="match status" value="1"/>
</dbReference>
<dbReference type="AlphaFoldDB" id="A0A101XQ67"/>
<proteinExistence type="inferred from homology"/>
<dbReference type="OrthoDB" id="9806170at2"/>
<evidence type="ECO:0000256" key="5">
    <source>
        <dbReference type="ARBA" id="ARBA00047664"/>
    </source>
</evidence>
<gene>
    <name evidence="6" type="primary">purN</name>
    <name evidence="8" type="ORF">ATW55_02865</name>
</gene>
<comment type="catalytic activity">
    <reaction evidence="5 6">
        <text>N(1)-(5-phospho-beta-D-ribosyl)glycinamide + (6R)-10-formyltetrahydrofolate = N(2)-formyl-N(1)-(5-phospho-beta-D-ribosyl)glycinamide + (6S)-5,6,7,8-tetrahydrofolate + H(+)</text>
        <dbReference type="Rhea" id="RHEA:15053"/>
        <dbReference type="ChEBI" id="CHEBI:15378"/>
        <dbReference type="ChEBI" id="CHEBI:57453"/>
        <dbReference type="ChEBI" id="CHEBI:143788"/>
        <dbReference type="ChEBI" id="CHEBI:147286"/>
        <dbReference type="ChEBI" id="CHEBI:195366"/>
        <dbReference type="EC" id="2.1.2.2"/>
    </reaction>
</comment>
<keyword evidence="9" id="KW-1185">Reference proteome</keyword>
<dbReference type="PANTHER" id="PTHR43369:SF2">
    <property type="entry name" value="PHOSPHORIBOSYLGLYCINAMIDE FORMYLTRANSFERASE"/>
    <property type="match status" value="1"/>
</dbReference>
<dbReference type="Gene3D" id="3.40.50.170">
    <property type="entry name" value="Formyl transferase, N-terminal domain"/>
    <property type="match status" value="1"/>
</dbReference>
<feature type="domain" description="Formyl transferase N-terminal" evidence="7">
    <location>
        <begin position="10"/>
        <end position="188"/>
    </location>
</feature>
<evidence type="ECO:0000256" key="1">
    <source>
        <dbReference type="ARBA" id="ARBA00005054"/>
    </source>
</evidence>
<dbReference type="NCBIfam" id="TIGR00639">
    <property type="entry name" value="PurN"/>
    <property type="match status" value="1"/>
</dbReference>
<feature type="binding site" evidence="6">
    <location>
        <position position="73"/>
    </location>
    <ligand>
        <name>(6R)-10-formyltetrahydrofolate</name>
        <dbReference type="ChEBI" id="CHEBI:195366"/>
    </ligand>
</feature>
<dbReference type="PANTHER" id="PTHR43369">
    <property type="entry name" value="PHOSPHORIBOSYLGLYCINAMIDE FORMYLTRANSFERASE"/>
    <property type="match status" value="1"/>
</dbReference>
<feature type="active site" description="Proton donor" evidence="6">
    <location>
        <position position="115"/>
    </location>
</feature>
<dbReference type="Proteomes" id="UP000053557">
    <property type="component" value="Unassembled WGS sequence"/>
</dbReference>
<dbReference type="InterPro" id="IPR036477">
    <property type="entry name" value="Formyl_transf_N_sf"/>
</dbReference>
<keyword evidence="2 6" id="KW-0808">Transferase</keyword>
<protein>
    <recommendedName>
        <fullName evidence="6">Phosphoribosylglycinamide formyltransferase</fullName>
        <ecNumber evidence="6">2.1.2.2</ecNumber>
    </recommendedName>
    <alternativeName>
        <fullName evidence="6">5'-phosphoribosylglycinamide transformylase</fullName>
    </alternativeName>
    <alternativeName>
        <fullName evidence="6">GAR transformylase</fullName>
        <shortName evidence="6">GART</shortName>
    </alternativeName>
</protein>
<feature type="binding site" evidence="6">
    <location>
        <begin position="19"/>
        <end position="21"/>
    </location>
    <ligand>
        <name>N(1)-(5-phospho-beta-D-ribosyl)glycinamide</name>
        <dbReference type="ChEBI" id="CHEBI:143788"/>
    </ligand>
</feature>
<dbReference type="EC" id="2.1.2.2" evidence="6"/>
<evidence type="ECO:0000256" key="4">
    <source>
        <dbReference type="ARBA" id="ARBA00038440"/>
    </source>
</evidence>
<feature type="site" description="Raises pKa of active site His" evidence="6">
    <location>
        <position position="151"/>
    </location>
</feature>
<evidence type="ECO:0000256" key="2">
    <source>
        <dbReference type="ARBA" id="ARBA00022679"/>
    </source>
</evidence>
<accession>A0A101XQ67</accession>
<evidence type="ECO:0000313" key="9">
    <source>
        <dbReference type="Proteomes" id="UP000053557"/>
    </source>
</evidence>
<dbReference type="PROSITE" id="PS00373">
    <property type="entry name" value="GART"/>
    <property type="match status" value="1"/>
</dbReference>
<comment type="similarity">
    <text evidence="4 6">Belongs to the GART family.</text>
</comment>
<reference evidence="8 9" key="1">
    <citation type="submission" date="2015-12" db="EMBL/GenBank/DDBJ databases">
        <title>Draft genome sequence of Acidibacillus ferrooxidans ITV001, isolated from a chalcopyrite acid mine drainage site in Brazil.</title>
        <authorList>
            <person name="Dall'Agnol H."/>
            <person name="Nancucheo I."/>
            <person name="Johnson B."/>
            <person name="Oliveira R."/>
            <person name="Leite L."/>
            <person name="Pylro V."/>
            <person name="Nunes G.L."/>
            <person name="Tzotzos G."/>
            <person name="Fernandes G.R."/>
            <person name="Dutra J."/>
            <person name="Orellana S.C."/>
            <person name="Oliveira G."/>
        </authorList>
    </citation>
    <scope>NUCLEOTIDE SEQUENCE [LARGE SCALE GENOMIC DNA]</scope>
    <source>
        <strain evidence="9">ITV01</strain>
    </source>
</reference>
<comment type="function">
    <text evidence="6">Catalyzes the transfer of a formyl group from 10-formyltetrahydrofolate to 5-phospho-ribosyl-glycinamide (GAR), producing 5-phospho-ribosyl-N-formylglycinamide (FGAR) and tetrahydrofolate.</text>
</comment>
<organism evidence="8 9">
    <name type="scientific">Ferroacidibacillus organovorans</name>
    <dbReference type="NCBI Taxonomy" id="1765683"/>
    <lineage>
        <taxon>Bacteria</taxon>
        <taxon>Bacillati</taxon>
        <taxon>Bacillota</taxon>
        <taxon>Bacilli</taxon>
        <taxon>Bacillales</taxon>
        <taxon>Alicyclobacillaceae</taxon>
        <taxon>Ferroacidibacillus</taxon>
    </lineage>
</organism>
<dbReference type="GO" id="GO:0006189">
    <property type="term" value="P:'de novo' IMP biosynthetic process"/>
    <property type="evidence" value="ECO:0007669"/>
    <property type="project" value="UniProtKB-UniRule"/>
</dbReference>
<dbReference type="GO" id="GO:0004644">
    <property type="term" value="F:phosphoribosylglycinamide formyltransferase activity"/>
    <property type="evidence" value="ECO:0007669"/>
    <property type="project" value="UniProtKB-UniRule"/>
</dbReference>
<dbReference type="GO" id="GO:0005829">
    <property type="term" value="C:cytosol"/>
    <property type="evidence" value="ECO:0007669"/>
    <property type="project" value="TreeGrafter"/>
</dbReference>
<feature type="binding site" evidence="6">
    <location>
        <position position="113"/>
    </location>
    <ligand>
        <name>(6R)-10-formyltetrahydrofolate</name>
        <dbReference type="ChEBI" id="CHEBI:195366"/>
    </ligand>
</feature>
<dbReference type="HAMAP" id="MF_01930">
    <property type="entry name" value="PurN"/>
    <property type="match status" value="1"/>
</dbReference>
<comment type="pathway">
    <text evidence="1 6">Purine metabolism; IMP biosynthesis via de novo pathway; N(2)-formyl-N(1)-(5-phospho-D-ribosyl)glycinamide from N(1)-(5-phospho-D-ribosyl)glycinamide (10-formyl THF route): step 1/1.</text>
</comment>
<dbReference type="InterPro" id="IPR002376">
    <property type="entry name" value="Formyl_transf_N"/>
</dbReference>
<keyword evidence="3 6" id="KW-0658">Purine biosynthesis</keyword>
<feature type="binding site" evidence="6">
    <location>
        <begin position="98"/>
        <end position="101"/>
    </location>
    <ligand>
        <name>(6R)-10-formyltetrahydrofolate</name>
        <dbReference type="ChEBI" id="CHEBI:195366"/>
    </ligand>
</feature>
<dbReference type="CDD" id="cd08645">
    <property type="entry name" value="FMT_core_GART"/>
    <property type="match status" value="1"/>
</dbReference>
<name>A0A101XQ67_9BACL</name>